<dbReference type="PANTHER" id="PTHR30486">
    <property type="entry name" value="TWITCHING MOTILITY PROTEIN PILT"/>
    <property type="match status" value="1"/>
</dbReference>
<dbReference type="Gene3D" id="3.30.450.90">
    <property type="match status" value="1"/>
</dbReference>
<dbReference type="NCBIfam" id="TIGR01420">
    <property type="entry name" value="pilT_fam"/>
    <property type="match status" value="1"/>
</dbReference>
<comment type="similarity">
    <text evidence="1">Belongs to the GSP E family.</text>
</comment>
<accession>A0A150QDZ2</accession>
<dbReference type="Proteomes" id="UP000075260">
    <property type="component" value="Unassembled WGS sequence"/>
</dbReference>
<feature type="domain" description="Bacterial type II secretion system protein E" evidence="2">
    <location>
        <begin position="122"/>
        <end position="334"/>
    </location>
</feature>
<evidence type="ECO:0000259" key="2">
    <source>
        <dbReference type="Pfam" id="PF00437"/>
    </source>
</evidence>
<dbReference type="AlphaFoldDB" id="A0A150QDZ2"/>
<dbReference type="SUPFAM" id="SSF52540">
    <property type="entry name" value="P-loop containing nucleoside triphosphate hydrolases"/>
    <property type="match status" value="1"/>
</dbReference>
<dbReference type="InterPro" id="IPR006321">
    <property type="entry name" value="PilT/PilU"/>
</dbReference>
<dbReference type="Gene3D" id="3.40.50.300">
    <property type="entry name" value="P-loop containing nucleotide triphosphate hydrolases"/>
    <property type="match status" value="1"/>
</dbReference>
<evidence type="ECO:0000256" key="1">
    <source>
        <dbReference type="ARBA" id="ARBA00006611"/>
    </source>
</evidence>
<reference evidence="3 4" key="1">
    <citation type="submission" date="2014-02" db="EMBL/GenBank/DDBJ databases">
        <title>The small core and large imbalanced accessory genome model reveals a collaborative survival strategy of Sorangium cellulosum strains in nature.</title>
        <authorList>
            <person name="Han K."/>
            <person name="Peng R."/>
            <person name="Blom J."/>
            <person name="Li Y.-Z."/>
        </authorList>
    </citation>
    <scope>NUCLEOTIDE SEQUENCE [LARGE SCALE GENOMIC DNA]</scope>
    <source>
        <strain evidence="3 4">So0008-312</strain>
    </source>
</reference>
<protein>
    <submittedName>
        <fullName evidence="3">Twitching motility protein PilT</fullName>
    </submittedName>
</protein>
<evidence type="ECO:0000313" key="3">
    <source>
        <dbReference type="EMBL" id="KYF66082.1"/>
    </source>
</evidence>
<evidence type="ECO:0000313" key="4">
    <source>
        <dbReference type="Proteomes" id="UP000075260"/>
    </source>
</evidence>
<dbReference type="RefSeq" id="WP_061610728.1">
    <property type="nucleotide sequence ID" value="NZ_CP162579.1"/>
</dbReference>
<name>A0A150QDZ2_SORCE</name>
<dbReference type="InterPro" id="IPR001482">
    <property type="entry name" value="T2SS/T4SS_dom"/>
</dbReference>
<gene>
    <name evidence="3" type="ORF">BE15_45380</name>
</gene>
<dbReference type="Pfam" id="PF00437">
    <property type="entry name" value="T2SSE"/>
    <property type="match status" value="1"/>
</dbReference>
<dbReference type="PANTHER" id="PTHR30486:SF12">
    <property type="entry name" value="TYPE IV PILUS ATPASE PILU"/>
    <property type="match status" value="1"/>
</dbReference>
<organism evidence="3 4">
    <name type="scientific">Sorangium cellulosum</name>
    <name type="common">Polyangium cellulosum</name>
    <dbReference type="NCBI Taxonomy" id="56"/>
    <lineage>
        <taxon>Bacteria</taxon>
        <taxon>Pseudomonadati</taxon>
        <taxon>Myxococcota</taxon>
        <taxon>Polyangia</taxon>
        <taxon>Polyangiales</taxon>
        <taxon>Polyangiaceae</taxon>
        <taxon>Sorangium</taxon>
    </lineage>
</organism>
<dbReference type="OrthoDB" id="9805147at2"/>
<dbReference type="GO" id="GO:0016887">
    <property type="term" value="F:ATP hydrolysis activity"/>
    <property type="evidence" value="ECO:0007669"/>
    <property type="project" value="InterPro"/>
</dbReference>
<dbReference type="InterPro" id="IPR050921">
    <property type="entry name" value="T4SS_GSP_E_ATPase"/>
</dbReference>
<proteinExistence type="inferred from homology"/>
<dbReference type="InterPro" id="IPR027417">
    <property type="entry name" value="P-loop_NTPase"/>
</dbReference>
<comment type="caution">
    <text evidence="3">The sequence shown here is derived from an EMBL/GenBank/DDBJ whole genome shotgun (WGS) entry which is preliminary data.</text>
</comment>
<dbReference type="CDD" id="cd01131">
    <property type="entry name" value="PilT"/>
    <property type="match status" value="1"/>
</dbReference>
<dbReference type="GO" id="GO:0005524">
    <property type="term" value="F:ATP binding"/>
    <property type="evidence" value="ECO:0007669"/>
    <property type="project" value="InterPro"/>
</dbReference>
<dbReference type="EMBL" id="JEMA01000776">
    <property type="protein sequence ID" value="KYF66082.1"/>
    <property type="molecule type" value="Genomic_DNA"/>
</dbReference>
<sequence length="350" mass="37690">MTTPYTSEAFLHQLLGKALAAHASDIHLKVGQPPGARVRGDMVYFRVDRIRPEDSEAAARVLLAGRPSRELLATLQELDTSYVVPGLGRFRVNIYRQRGSLAIILRSIPLKIPTFDELGVPAAVRAMVEHDHGLFVVAGTAGSGKSTTLAAFIGQINATLPRHIVTLEDPIEHVHEDNRSSVSQREIGVDTADFPTALRSALRQDPDVVLLSSLRDGESLDLALHAAETGHLVLAAVHTPDVARTLGRLIALGRSPSEARDRLADCLQGVVAQRLLPRRDGAGEILACEVLVATAAVREAIRRPEGSPSLRELMEKGVTPYGMQTFEAHLRQLVGQGAIAKETAKAVTAL</sequence>